<sequence>MHVSTALILSGGASIINGLIKSSSVVVVVTKFAGITSSTLAILLVQRLHPVPFSQNIYMPLLEVISFKSLFHSPGVVLKKVNNVTNPATDPHVRLDSSNWLEHQLRSEGCMDKYSTARRAAGMPQNALF</sequence>
<reference evidence="2" key="1">
    <citation type="journal article" date="2015" name="PLoS Genet.">
        <title>The dynamic genome and transcriptome of the human fungal pathogen Blastomyces and close relative Emmonsia.</title>
        <authorList>
            <person name="Munoz J.F."/>
            <person name="Gauthier G.M."/>
            <person name="Desjardins C.A."/>
            <person name="Gallo J.E."/>
            <person name="Holder J."/>
            <person name="Sullivan T.D."/>
            <person name="Marty A.J."/>
            <person name="Carmen J.C."/>
            <person name="Chen Z."/>
            <person name="Ding L."/>
            <person name="Gujja S."/>
            <person name="Magrini V."/>
            <person name="Misas E."/>
            <person name="Mitreva M."/>
            <person name="Priest M."/>
            <person name="Saif S."/>
            <person name="Whiston E.A."/>
            <person name="Young S."/>
            <person name="Zeng Q."/>
            <person name="Goldman W.E."/>
            <person name="Mardis E.R."/>
            <person name="Taylor J.W."/>
            <person name="McEwen J.G."/>
            <person name="Clay O.K."/>
            <person name="Klein B.S."/>
            <person name="Cuomo C.A."/>
        </authorList>
    </citation>
    <scope>NUCLEOTIDE SEQUENCE [LARGE SCALE GENOMIC DNA]</scope>
    <source>
        <strain evidence="2">SLH14081</strain>
    </source>
</reference>
<dbReference type="AlphaFoldDB" id="A0A179UEA9"/>
<protein>
    <submittedName>
        <fullName evidence="1">Uncharacterized protein</fullName>
    </submittedName>
</protein>
<organism evidence="1 2">
    <name type="scientific">Blastomyces gilchristii (strain SLH14081)</name>
    <name type="common">Blastomyces dermatitidis</name>
    <dbReference type="NCBI Taxonomy" id="559298"/>
    <lineage>
        <taxon>Eukaryota</taxon>
        <taxon>Fungi</taxon>
        <taxon>Dikarya</taxon>
        <taxon>Ascomycota</taxon>
        <taxon>Pezizomycotina</taxon>
        <taxon>Eurotiomycetes</taxon>
        <taxon>Eurotiomycetidae</taxon>
        <taxon>Onygenales</taxon>
        <taxon>Ajellomycetaceae</taxon>
        <taxon>Blastomyces</taxon>
    </lineage>
</organism>
<name>A0A179UEA9_BLAGS</name>
<evidence type="ECO:0000313" key="2">
    <source>
        <dbReference type="Proteomes" id="UP000002038"/>
    </source>
</evidence>
<gene>
    <name evidence="1" type="ORF">BDBG_16612</name>
</gene>
<accession>A0A179UEA9</accession>
<dbReference type="VEuPathDB" id="FungiDB:BDBG_16612"/>
<proteinExistence type="predicted"/>
<dbReference type="EMBL" id="GG657450">
    <property type="protein sequence ID" value="OAT06355.1"/>
    <property type="molecule type" value="Genomic_DNA"/>
</dbReference>
<dbReference type="Proteomes" id="UP000002038">
    <property type="component" value="Unassembled WGS sequence"/>
</dbReference>
<dbReference type="RefSeq" id="XP_031577171.1">
    <property type="nucleotide sequence ID" value="XM_031724532.1"/>
</dbReference>
<evidence type="ECO:0000313" key="1">
    <source>
        <dbReference type="EMBL" id="OAT06355.1"/>
    </source>
</evidence>
<dbReference type="GeneID" id="42528674"/>
<dbReference type="KEGG" id="bgh:BDBG_16612"/>
<keyword evidence="2" id="KW-1185">Reference proteome</keyword>